<keyword evidence="3" id="KW-1185">Reference proteome</keyword>
<dbReference type="InterPro" id="IPR051604">
    <property type="entry name" value="Ergot_Alk_Oxidoreductase"/>
</dbReference>
<dbReference type="SUPFAM" id="SSF51735">
    <property type="entry name" value="NAD(P)-binding Rossmann-fold domains"/>
    <property type="match status" value="1"/>
</dbReference>
<feature type="domain" description="NmrA-like" evidence="1">
    <location>
        <begin position="3"/>
        <end position="235"/>
    </location>
</feature>
<dbReference type="InterPro" id="IPR008030">
    <property type="entry name" value="NmrA-like"/>
</dbReference>
<dbReference type="Gene3D" id="3.90.25.10">
    <property type="entry name" value="UDP-galactose 4-epimerase, domain 1"/>
    <property type="match status" value="1"/>
</dbReference>
<dbReference type="PANTHER" id="PTHR43162:SF1">
    <property type="entry name" value="PRESTALK A DIFFERENTIATION PROTEIN A"/>
    <property type="match status" value="1"/>
</dbReference>
<dbReference type="PANTHER" id="PTHR43162">
    <property type="match status" value="1"/>
</dbReference>
<accession>A0A4R9FR48</accession>
<dbReference type="EMBL" id="RQEP01000018">
    <property type="protein sequence ID" value="TGK01003.1"/>
    <property type="molecule type" value="Genomic_DNA"/>
</dbReference>
<comment type="caution">
    <text evidence="2">The sequence shown here is derived from an EMBL/GenBank/DDBJ whole genome shotgun (WGS) entry which is preliminary data.</text>
</comment>
<dbReference type="Proteomes" id="UP000297453">
    <property type="component" value="Unassembled WGS sequence"/>
</dbReference>
<sequence>MGKPKILVTGATGRTGAIVLKELQDAGYPVRAMVRKEDGRTRLLRAQGVEIAVADMCDPEAVASALQGVQRAYYLPPVDPAMLHGATVFATAAREARLEHIVLMTQWLSSPAHPSLSTRHHWLIDRIFKMIPDIGLTIVSPGFFADIPYLSALAPAVYFGIFPWPFGSGLNAPPSVDDIGRVAAAALMDPNRHAGKVYRPTGPELLSGRDMAATLSKVLGRKVRLAPTPPEIFLKAARLEGNPISVVSVMKNYIEDARRGAFQVGAPTDHVLRVTGREPETFETVARRFAAQPRFNRSPLNYLKEAFQFMITPFVPLPFSKYEEGLQISRPLRPQFAVDSQIWLAEHSRVKS</sequence>
<dbReference type="RefSeq" id="WP_135589026.1">
    <property type="nucleotide sequence ID" value="NZ_RQEP01000018.1"/>
</dbReference>
<dbReference type="Pfam" id="PF05368">
    <property type="entry name" value="NmrA"/>
    <property type="match status" value="1"/>
</dbReference>
<dbReference type="AlphaFoldDB" id="A0A4R9FR48"/>
<protein>
    <submittedName>
        <fullName evidence="2">NAD-dependent epimerase/dehydratase family protein</fullName>
    </submittedName>
</protein>
<dbReference type="InterPro" id="IPR036291">
    <property type="entry name" value="NAD(P)-bd_dom_sf"/>
</dbReference>
<dbReference type="Gene3D" id="3.40.50.720">
    <property type="entry name" value="NAD(P)-binding Rossmann-like Domain"/>
    <property type="match status" value="1"/>
</dbReference>
<evidence type="ECO:0000313" key="2">
    <source>
        <dbReference type="EMBL" id="TGK01003.1"/>
    </source>
</evidence>
<gene>
    <name evidence="2" type="ORF">EHO59_13880</name>
</gene>
<organism evidence="2 3">
    <name type="scientific">Leptospira semungkisensis</name>
    <dbReference type="NCBI Taxonomy" id="2484985"/>
    <lineage>
        <taxon>Bacteria</taxon>
        <taxon>Pseudomonadati</taxon>
        <taxon>Spirochaetota</taxon>
        <taxon>Spirochaetia</taxon>
        <taxon>Leptospirales</taxon>
        <taxon>Leptospiraceae</taxon>
        <taxon>Leptospira</taxon>
    </lineage>
</organism>
<evidence type="ECO:0000259" key="1">
    <source>
        <dbReference type="Pfam" id="PF05368"/>
    </source>
</evidence>
<name>A0A4R9FR48_9LEPT</name>
<proteinExistence type="predicted"/>
<evidence type="ECO:0000313" key="3">
    <source>
        <dbReference type="Proteomes" id="UP000297453"/>
    </source>
</evidence>
<dbReference type="OrthoDB" id="339107at2"/>
<reference evidence="2" key="1">
    <citation type="journal article" date="2019" name="PLoS Negl. Trop. Dis.">
        <title>Revisiting the worldwide diversity of Leptospira species in the environment.</title>
        <authorList>
            <person name="Vincent A.T."/>
            <person name="Schiettekatte O."/>
            <person name="Bourhy P."/>
            <person name="Veyrier F.J."/>
            <person name="Picardeau M."/>
        </authorList>
    </citation>
    <scope>NUCLEOTIDE SEQUENCE [LARGE SCALE GENOMIC DNA]</scope>
    <source>
        <strain evidence="2">SSS9</strain>
    </source>
</reference>